<evidence type="ECO:0000256" key="1">
    <source>
        <dbReference type="SAM" id="MobiDB-lite"/>
    </source>
</evidence>
<protein>
    <submittedName>
        <fullName evidence="2">YidB family protein</fullName>
    </submittedName>
</protein>
<comment type="caution">
    <text evidence="2">The sequence shown here is derived from an EMBL/GenBank/DDBJ whole genome shotgun (WGS) entry which is preliminary data.</text>
</comment>
<name>A0ABT0DFX5_9HYPH</name>
<proteinExistence type="predicted"/>
<dbReference type="Pfam" id="PF20159">
    <property type="entry name" value="YidB"/>
    <property type="match status" value="1"/>
</dbReference>
<feature type="region of interest" description="Disordered" evidence="1">
    <location>
        <begin position="34"/>
        <end position="58"/>
    </location>
</feature>
<dbReference type="RefSeq" id="WP_247030766.1">
    <property type="nucleotide sequence ID" value="NZ_JALKCH010000015.1"/>
</dbReference>
<dbReference type="Gene3D" id="1.10.10.690">
    <property type="entry name" value="YidB-like"/>
    <property type="match status" value="1"/>
</dbReference>
<dbReference type="InterPro" id="IPR045372">
    <property type="entry name" value="YidB"/>
</dbReference>
<reference evidence="2 3" key="1">
    <citation type="submission" date="2022-04" db="EMBL/GenBank/DDBJ databases">
        <authorList>
            <person name="Grouzdev D.S."/>
            <person name="Pantiukh K.S."/>
            <person name="Krutkina M.S."/>
        </authorList>
    </citation>
    <scope>NUCLEOTIDE SEQUENCE [LARGE SCALE GENOMIC DNA]</scope>
    <source>
        <strain evidence="2 3">6x-1</strain>
    </source>
</reference>
<gene>
    <name evidence="2" type="ORF">MWN34_18385</name>
</gene>
<dbReference type="EMBL" id="JALKCH010000015">
    <property type="protein sequence ID" value="MCK0198870.1"/>
    <property type="molecule type" value="Genomic_DNA"/>
</dbReference>
<dbReference type="Proteomes" id="UP001203284">
    <property type="component" value="Unassembled WGS sequence"/>
</dbReference>
<accession>A0ABT0DFX5</accession>
<dbReference type="InterPro" id="IPR027405">
    <property type="entry name" value="YidB-like"/>
</dbReference>
<evidence type="ECO:0000313" key="3">
    <source>
        <dbReference type="Proteomes" id="UP001203284"/>
    </source>
</evidence>
<dbReference type="SUPFAM" id="SSF140804">
    <property type="entry name" value="YidB-like"/>
    <property type="match status" value="1"/>
</dbReference>
<sequence>MSDRGFPSMTALLGLLAIAGFQNRDKIAEMIRNATGGGEQDNPNAAPPTAPGTASDTGGFGGGLGGMLGGGGLGGLLGGLGGMLGGTAGSANSGAVVQDGLTEILNRFQQNGHGDTAASWVGTGENRNIDDQSLEQAIGPDVIDTLAQKTGLSREDLLARLSRALPQAVDALTPNGRIGA</sequence>
<evidence type="ECO:0000313" key="2">
    <source>
        <dbReference type="EMBL" id="MCK0198870.1"/>
    </source>
</evidence>
<keyword evidence="3" id="KW-1185">Reference proteome</keyword>
<organism evidence="2 3">
    <name type="scientific">Ancylobacter crimeensis</name>
    <dbReference type="NCBI Taxonomy" id="2579147"/>
    <lineage>
        <taxon>Bacteria</taxon>
        <taxon>Pseudomonadati</taxon>
        <taxon>Pseudomonadota</taxon>
        <taxon>Alphaproteobacteria</taxon>
        <taxon>Hyphomicrobiales</taxon>
        <taxon>Xanthobacteraceae</taxon>
        <taxon>Ancylobacter</taxon>
    </lineage>
</organism>